<protein>
    <submittedName>
        <fullName evidence="8">Anthranilate 1,2-dioxygenase large subunit</fullName>
        <ecNumber evidence="8">1.14.12.1</ecNumber>
    </submittedName>
</protein>
<dbReference type="PANTHER" id="PTHR43756:SF1">
    <property type="entry name" value="3-PHENYLPROPIONATE_CINNAMIC ACID DIOXYGENASE SUBUNIT ALPHA"/>
    <property type="match status" value="1"/>
</dbReference>
<comment type="similarity">
    <text evidence="1">Belongs to the bacterial ring-hydroxylating dioxygenase alpha subunit family.</text>
</comment>
<evidence type="ECO:0000256" key="4">
    <source>
        <dbReference type="ARBA" id="ARBA00023002"/>
    </source>
</evidence>
<name>A0ABU1V7X2_9BURK</name>
<dbReference type="EMBL" id="JAVDWE010000002">
    <property type="protein sequence ID" value="MDR7093532.1"/>
    <property type="molecule type" value="Genomic_DNA"/>
</dbReference>
<feature type="domain" description="Rieske" evidence="7">
    <location>
        <begin position="55"/>
        <end position="169"/>
    </location>
</feature>
<dbReference type="PRINTS" id="PR00090">
    <property type="entry name" value="RNGDIOXGNASE"/>
</dbReference>
<keyword evidence="6" id="KW-0411">Iron-sulfur</keyword>
<dbReference type="InterPro" id="IPR015879">
    <property type="entry name" value="Ring_hydroxy_dOase_asu_C_dom"/>
</dbReference>
<evidence type="ECO:0000256" key="2">
    <source>
        <dbReference type="ARBA" id="ARBA00022714"/>
    </source>
</evidence>
<dbReference type="PANTHER" id="PTHR43756">
    <property type="entry name" value="CHOLINE MONOOXYGENASE, CHLOROPLASTIC"/>
    <property type="match status" value="1"/>
</dbReference>
<gene>
    <name evidence="8" type="ORF">J2X09_001264</name>
</gene>
<dbReference type="EC" id="1.14.12.1" evidence="8"/>
<dbReference type="RefSeq" id="WP_204732612.1">
    <property type="nucleotide sequence ID" value="NZ_JAVDWE010000002.1"/>
</dbReference>
<dbReference type="PROSITE" id="PS51296">
    <property type="entry name" value="RIESKE"/>
    <property type="match status" value="1"/>
</dbReference>
<dbReference type="Pfam" id="PF00848">
    <property type="entry name" value="Ring_hydroxyl_A"/>
    <property type="match status" value="1"/>
</dbReference>
<accession>A0ABU1V7X2</accession>
<evidence type="ECO:0000313" key="9">
    <source>
        <dbReference type="Proteomes" id="UP001265550"/>
    </source>
</evidence>
<evidence type="ECO:0000256" key="1">
    <source>
        <dbReference type="ARBA" id="ARBA00008751"/>
    </source>
</evidence>
<evidence type="ECO:0000259" key="7">
    <source>
        <dbReference type="PROSITE" id="PS51296"/>
    </source>
</evidence>
<dbReference type="InterPro" id="IPR017941">
    <property type="entry name" value="Rieske_2Fe-2S"/>
</dbReference>
<keyword evidence="3" id="KW-0479">Metal-binding</keyword>
<dbReference type="InterPro" id="IPR036922">
    <property type="entry name" value="Rieske_2Fe-2S_sf"/>
</dbReference>
<dbReference type="Proteomes" id="UP001265550">
    <property type="component" value="Unassembled WGS sequence"/>
</dbReference>
<dbReference type="GO" id="GO:0018618">
    <property type="term" value="F:anthranilate 1,2-dioxygenase (deaminating, decarboxylating) activity"/>
    <property type="evidence" value="ECO:0007669"/>
    <property type="project" value="UniProtKB-EC"/>
</dbReference>
<reference evidence="8 9" key="1">
    <citation type="submission" date="2023-07" db="EMBL/GenBank/DDBJ databases">
        <title>Sorghum-associated microbial communities from plants grown in Nebraska, USA.</title>
        <authorList>
            <person name="Schachtman D."/>
        </authorList>
    </citation>
    <scope>NUCLEOTIDE SEQUENCE [LARGE SCALE GENOMIC DNA]</scope>
    <source>
        <strain evidence="8 9">BE240</strain>
    </source>
</reference>
<keyword evidence="2" id="KW-0001">2Fe-2S</keyword>
<organism evidence="8 9">
    <name type="scientific">Hydrogenophaga laconesensis</name>
    <dbReference type="NCBI Taxonomy" id="1805971"/>
    <lineage>
        <taxon>Bacteria</taxon>
        <taxon>Pseudomonadati</taxon>
        <taxon>Pseudomonadota</taxon>
        <taxon>Betaproteobacteria</taxon>
        <taxon>Burkholderiales</taxon>
        <taxon>Comamonadaceae</taxon>
        <taxon>Hydrogenophaga</taxon>
    </lineage>
</organism>
<evidence type="ECO:0000313" key="8">
    <source>
        <dbReference type="EMBL" id="MDR7093532.1"/>
    </source>
</evidence>
<dbReference type="SUPFAM" id="SSF50022">
    <property type="entry name" value="ISP domain"/>
    <property type="match status" value="1"/>
</dbReference>
<proteinExistence type="inferred from homology"/>
<dbReference type="Gene3D" id="3.90.380.10">
    <property type="entry name" value="Naphthalene 1,2-dioxygenase Alpha Subunit, Chain A, domain 1"/>
    <property type="match status" value="1"/>
</dbReference>
<sequence length="431" mass="48261">MKINDIPVRTATAPDPLDHFKWPNADYTRTPYRVFTDEAIHEREMQRIFQGPTWNYLALEAEIPEPGSYKTVQVGNMPVVVSRNQQGEVKAFVNRCAHRGATVVRQEFGKADNHPCIYHQWNYDSAGSLCGVPYRRGLNGNGGYPADFKPGQHGLQRLNIALYKGLIFGSFSDDAPDLIEYLGPNVVMHLDRIFIKPVKILGYHRQRISANWKLYFENIKDPYHAGLLHTFMATFGVYRSTQRGNTLLSPGGGHAVVYSVTNTDDTASVVEAYKGTTNKYQDDFALSDPALLQWTPDFHDGIGNLIISVFPNMVVHQILNTLATRQVRPLGTGAMELYWTYFGFEDDAAEQTAARLRQLNLVGPAGYISMEDGEAIRLVQQSVAGERDATSFIEMGGRGPIVDADHVVTEVCTRGFWQQYARTMGFEPEAS</sequence>
<evidence type="ECO:0000256" key="5">
    <source>
        <dbReference type="ARBA" id="ARBA00023004"/>
    </source>
</evidence>
<dbReference type="InterPro" id="IPR001663">
    <property type="entry name" value="Rng_hydr_dOase-A"/>
</dbReference>
<keyword evidence="9" id="KW-1185">Reference proteome</keyword>
<evidence type="ECO:0000256" key="3">
    <source>
        <dbReference type="ARBA" id="ARBA00022723"/>
    </source>
</evidence>
<dbReference type="Gene3D" id="2.102.10.10">
    <property type="entry name" value="Rieske [2Fe-2S] iron-sulphur domain"/>
    <property type="match status" value="1"/>
</dbReference>
<dbReference type="Pfam" id="PF00355">
    <property type="entry name" value="Rieske"/>
    <property type="match status" value="1"/>
</dbReference>
<dbReference type="SUPFAM" id="SSF55961">
    <property type="entry name" value="Bet v1-like"/>
    <property type="match status" value="1"/>
</dbReference>
<evidence type="ECO:0000256" key="6">
    <source>
        <dbReference type="ARBA" id="ARBA00023014"/>
    </source>
</evidence>
<comment type="caution">
    <text evidence="8">The sequence shown here is derived from an EMBL/GenBank/DDBJ whole genome shotgun (WGS) entry which is preliminary data.</text>
</comment>
<keyword evidence="5" id="KW-0408">Iron</keyword>
<keyword evidence="4 8" id="KW-0560">Oxidoreductase</keyword>